<dbReference type="STRING" id="1817864.A2Z21_06300"/>
<dbReference type="Proteomes" id="UP000179157">
    <property type="component" value="Unassembled WGS sequence"/>
</dbReference>
<accession>A0A1F5V055</accession>
<dbReference type="Pfam" id="PF12867">
    <property type="entry name" value="DinB_2"/>
    <property type="match status" value="1"/>
</dbReference>
<dbReference type="SUPFAM" id="SSF109854">
    <property type="entry name" value="DinB/YfiT-like putative metalloenzymes"/>
    <property type="match status" value="1"/>
</dbReference>
<dbReference type="InterPro" id="IPR034660">
    <property type="entry name" value="DinB/YfiT-like"/>
</dbReference>
<evidence type="ECO:0000313" key="2">
    <source>
        <dbReference type="EMBL" id="OGF56698.1"/>
    </source>
</evidence>
<gene>
    <name evidence="2" type="ORF">A2Z21_06300</name>
</gene>
<dbReference type="InterPro" id="IPR024775">
    <property type="entry name" value="DinB-like"/>
</dbReference>
<dbReference type="Gene3D" id="1.20.120.450">
    <property type="entry name" value="dinb family like domain"/>
    <property type="match status" value="1"/>
</dbReference>
<sequence>MKLPQLESRRVQAIMELCSNAAQGVPTDKSQWKPEGLGKSVHEILEHLAGANHGFAALIRGGALSETAKKSVDRQSIKNPAASYPHAVEALRESGQALAEAIASVPDEQLRQERPMPWGETWAVTRLLTAPSAHIAYHWGQICYLQTLWGDQEDRF</sequence>
<organism evidence="2 3">
    <name type="scientific">Fraserbacteria sp. (strain RBG_16_55_9)</name>
    <dbReference type="NCBI Taxonomy" id="1817864"/>
    <lineage>
        <taxon>Bacteria</taxon>
        <taxon>Candidatus Fraseribacteriota</taxon>
    </lineage>
</organism>
<evidence type="ECO:0000259" key="1">
    <source>
        <dbReference type="Pfam" id="PF12867"/>
    </source>
</evidence>
<comment type="caution">
    <text evidence="2">The sequence shown here is derived from an EMBL/GenBank/DDBJ whole genome shotgun (WGS) entry which is preliminary data.</text>
</comment>
<dbReference type="EMBL" id="MFGX01000028">
    <property type="protein sequence ID" value="OGF56698.1"/>
    <property type="molecule type" value="Genomic_DNA"/>
</dbReference>
<protein>
    <recommendedName>
        <fullName evidence="1">DinB-like domain-containing protein</fullName>
    </recommendedName>
</protein>
<evidence type="ECO:0000313" key="3">
    <source>
        <dbReference type="Proteomes" id="UP000179157"/>
    </source>
</evidence>
<reference evidence="2 3" key="1">
    <citation type="journal article" date="2016" name="Nat. Commun.">
        <title>Thousands of microbial genomes shed light on interconnected biogeochemical processes in an aquifer system.</title>
        <authorList>
            <person name="Anantharaman K."/>
            <person name="Brown C.T."/>
            <person name="Hug L.A."/>
            <person name="Sharon I."/>
            <person name="Castelle C.J."/>
            <person name="Probst A.J."/>
            <person name="Thomas B.C."/>
            <person name="Singh A."/>
            <person name="Wilkins M.J."/>
            <person name="Karaoz U."/>
            <person name="Brodie E.L."/>
            <person name="Williams K.H."/>
            <person name="Hubbard S.S."/>
            <person name="Banfield J.F."/>
        </authorList>
    </citation>
    <scope>NUCLEOTIDE SEQUENCE [LARGE SCALE GENOMIC DNA]</scope>
    <source>
        <strain evidence="3">RBG_16_55_9</strain>
    </source>
</reference>
<feature type="domain" description="DinB-like" evidence="1">
    <location>
        <begin position="20"/>
        <end position="142"/>
    </location>
</feature>
<dbReference type="AlphaFoldDB" id="A0A1F5V055"/>
<name>A0A1F5V055_FRAXR</name>
<proteinExistence type="predicted"/>